<organism evidence="2">
    <name type="scientific">viral metagenome</name>
    <dbReference type="NCBI Taxonomy" id="1070528"/>
    <lineage>
        <taxon>unclassified sequences</taxon>
        <taxon>metagenomes</taxon>
        <taxon>organismal metagenomes</taxon>
    </lineage>
</organism>
<sequence length="179" mass="20748">MNNTATEVFEEFRSRLTNINKEYIKRLLLSMTMYCDTTHPKGRVPHALFDNNEACSVFDIKRKLREFLSDAPKGYLMLTGPEVIGLTFGPEAQEQYETLLDKYQDMDEEAGHGVDEDYDGYSGHGVGPEESDEQILTSMEEVDGGKRRKTKRRKTKRRKTMKRKNKTRKSKSKKSKGRR</sequence>
<feature type="compositionally biased region" description="Basic residues" evidence="1">
    <location>
        <begin position="146"/>
        <end position="179"/>
    </location>
</feature>
<evidence type="ECO:0000256" key="1">
    <source>
        <dbReference type="SAM" id="MobiDB-lite"/>
    </source>
</evidence>
<protein>
    <submittedName>
        <fullName evidence="2">Uncharacterized protein</fullName>
    </submittedName>
</protein>
<evidence type="ECO:0000313" key="2">
    <source>
        <dbReference type="EMBL" id="QHS85465.1"/>
    </source>
</evidence>
<proteinExistence type="predicted"/>
<feature type="region of interest" description="Disordered" evidence="1">
    <location>
        <begin position="111"/>
        <end position="179"/>
    </location>
</feature>
<reference evidence="2" key="1">
    <citation type="journal article" date="2020" name="Nature">
        <title>Giant virus diversity and host interactions through global metagenomics.</title>
        <authorList>
            <person name="Schulz F."/>
            <person name="Roux S."/>
            <person name="Paez-Espino D."/>
            <person name="Jungbluth S."/>
            <person name="Walsh D.A."/>
            <person name="Denef V.J."/>
            <person name="McMahon K.D."/>
            <person name="Konstantinidis K.T."/>
            <person name="Eloe-Fadrosh E.A."/>
            <person name="Kyrpides N.C."/>
            <person name="Woyke T."/>
        </authorList>
    </citation>
    <scope>NUCLEOTIDE SEQUENCE</scope>
    <source>
        <strain evidence="2">GVMAG-M-3300009182-78</strain>
    </source>
</reference>
<name>A0A6C0AZT0_9ZZZZ</name>
<dbReference type="EMBL" id="MN739043">
    <property type="protein sequence ID" value="QHS85465.1"/>
    <property type="molecule type" value="Genomic_DNA"/>
</dbReference>
<accession>A0A6C0AZT0</accession>
<dbReference type="AlphaFoldDB" id="A0A6C0AZT0"/>